<evidence type="ECO:0000256" key="1">
    <source>
        <dbReference type="ARBA" id="ARBA00022490"/>
    </source>
</evidence>
<comment type="function">
    <text evidence="2">Required for morphogenesis under gluconeogenic growth conditions.</text>
</comment>
<dbReference type="InterPro" id="IPR010119">
    <property type="entry name" value="Gluconeogen_factor"/>
</dbReference>
<evidence type="ECO:0000256" key="3">
    <source>
        <dbReference type="SAM" id="Phobius"/>
    </source>
</evidence>
<dbReference type="Gene3D" id="3.40.50.10680">
    <property type="entry name" value="CofD-like domains"/>
    <property type="match status" value="1"/>
</dbReference>
<dbReference type="GeneID" id="57775160"/>
<dbReference type="AlphaFoldDB" id="A0A133S290"/>
<dbReference type="Pfam" id="PF01933">
    <property type="entry name" value="CofD"/>
    <property type="match status" value="1"/>
</dbReference>
<evidence type="ECO:0000256" key="2">
    <source>
        <dbReference type="HAMAP-Rule" id="MF_00973"/>
    </source>
</evidence>
<dbReference type="HAMAP" id="MF_00973">
    <property type="entry name" value="Gluconeogen_factor"/>
    <property type="match status" value="1"/>
</dbReference>
<dbReference type="NCBIfam" id="TIGR01826">
    <property type="entry name" value="CofD_related"/>
    <property type="match status" value="1"/>
</dbReference>
<organism evidence="4">
    <name type="scientific">Veillonella atypica</name>
    <dbReference type="NCBI Taxonomy" id="39777"/>
    <lineage>
        <taxon>Bacteria</taxon>
        <taxon>Bacillati</taxon>
        <taxon>Bacillota</taxon>
        <taxon>Negativicutes</taxon>
        <taxon>Veillonellales</taxon>
        <taxon>Veillonellaceae</taxon>
        <taxon>Veillonella</taxon>
    </lineage>
</organism>
<name>A0A133S290_9FIRM</name>
<feature type="transmembrane region" description="Helical" evidence="3">
    <location>
        <begin position="63"/>
        <end position="84"/>
    </location>
</feature>
<dbReference type="Proteomes" id="UP000070226">
    <property type="component" value="Unassembled WGS sequence"/>
</dbReference>
<dbReference type="PANTHER" id="PTHR30135">
    <property type="entry name" value="UNCHARACTERIZED PROTEIN YVCK-RELATED"/>
    <property type="match status" value="1"/>
</dbReference>
<keyword evidence="1 2" id="KW-0963">Cytoplasm</keyword>
<keyword evidence="3" id="KW-0812">Transmembrane</keyword>
<evidence type="ECO:0000313" key="5">
    <source>
        <dbReference type="Proteomes" id="UP000070226"/>
    </source>
</evidence>
<comment type="caution">
    <text evidence="4">The sequence shown here is derived from an EMBL/GenBank/DDBJ whole genome shotgun (WGS) entry which is preliminary data.</text>
</comment>
<reference evidence="4 5" key="1">
    <citation type="submission" date="2016-01" db="EMBL/GenBank/DDBJ databases">
        <authorList>
            <person name="Oliw E.H."/>
        </authorList>
    </citation>
    <scope>NUCLEOTIDE SEQUENCE [LARGE SCALE GENOMIC DNA]</scope>
    <source>
        <strain evidence="4 5">CMW7756B</strain>
    </source>
</reference>
<dbReference type="PANTHER" id="PTHR30135:SF3">
    <property type="entry name" value="GLUCONEOGENESIS FACTOR-RELATED"/>
    <property type="match status" value="1"/>
</dbReference>
<dbReference type="GO" id="GO:0008360">
    <property type="term" value="P:regulation of cell shape"/>
    <property type="evidence" value="ECO:0007669"/>
    <property type="project" value="UniProtKB-UniRule"/>
</dbReference>
<accession>A0A133S290</accession>
<dbReference type="EMBL" id="LRQT01000088">
    <property type="protein sequence ID" value="KXA62543.1"/>
    <property type="molecule type" value="Genomic_DNA"/>
</dbReference>
<dbReference type="CDD" id="cd07187">
    <property type="entry name" value="YvcK_like"/>
    <property type="match status" value="1"/>
</dbReference>
<comment type="similarity">
    <text evidence="2">Belongs to the gluconeogenesis factor family.</text>
</comment>
<dbReference type="RefSeq" id="WP_016476618.1">
    <property type="nucleotide sequence ID" value="NZ_CABKSO010000001.1"/>
</dbReference>
<keyword evidence="3" id="KW-1133">Transmembrane helix</keyword>
<gene>
    <name evidence="4" type="ORF">HMPREF3233_01572</name>
</gene>
<sequence>MLRKRWFRWLIPGLNIKRWLALYSLGVGLLIIGISLLFNYQWLSYIEDIVLAYSYSLTGYYNYNVLILVGAVLIGISAILILVGTSKVIKTIIRAVLPDPSSKVSDIIFQNIRLDKGPKIVVIGGGTGLSNLLRGLKAHTSNLSAIVTVADDGGSSGRLREDFKMIAPGDLRNCLVALAEQEGVMENLFRYRFEGNNELSGHSFGNLFITALAQVYDGDIEEALEAASKLLRVRGRVIPSSTEFIQLSAELIDGTIVDGESNIPHAGKKIKRVFSSPEHPKPEGAALRAIDEADVIILGPGSLYTSIIPNLLTDKIADHVRASKANKIYIANVMTQPGETSGYTLADHVQAIIDHSGGGIIDTVLANDGPLPIQMVEQYSAVGSEPVAIDSKRLQDMGIRTVRATLISQEKPAIHDPERLGKVLMDIIYAMKSDMEPRVLEYYLRRADH</sequence>
<feature type="transmembrane region" description="Helical" evidence="3">
    <location>
        <begin position="20"/>
        <end position="43"/>
    </location>
</feature>
<dbReference type="STRING" id="39777.B7L28_00150"/>
<dbReference type="GO" id="GO:0005737">
    <property type="term" value="C:cytoplasm"/>
    <property type="evidence" value="ECO:0007669"/>
    <property type="project" value="UniProtKB-SubCell"/>
</dbReference>
<dbReference type="InterPro" id="IPR038136">
    <property type="entry name" value="CofD-like_dom_sf"/>
</dbReference>
<proteinExistence type="inferred from homology"/>
<comment type="subcellular location">
    <subcellularLocation>
        <location evidence="2">Cytoplasm</location>
    </subcellularLocation>
</comment>
<dbReference type="PATRIC" id="fig|39777.7.peg.1538"/>
<dbReference type="GO" id="GO:0043743">
    <property type="term" value="F:LPPG:FO 2-phospho-L-lactate transferase activity"/>
    <property type="evidence" value="ECO:0007669"/>
    <property type="project" value="InterPro"/>
</dbReference>
<evidence type="ECO:0000313" key="4">
    <source>
        <dbReference type="EMBL" id="KXA62543.1"/>
    </source>
</evidence>
<dbReference type="SUPFAM" id="SSF142338">
    <property type="entry name" value="CofD-like"/>
    <property type="match status" value="1"/>
</dbReference>
<protein>
    <recommendedName>
        <fullName evidence="2">Putative gluconeogenesis factor</fullName>
    </recommendedName>
</protein>
<keyword evidence="3" id="KW-0472">Membrane</keyword>
<dbReference type="InterPro" id="IPR002882">
    <property type="entry name" value="CofD"/>
</dbReference>